<dbReference type="FunFam" id="2.60.40.2310:FF:000001">
    <property type="entry name" value="Subtilisin-like protease SBT1.5"/>
    <property type="match status" value="1"/>
</dbReference>
<dbReference type="FunFam" id="3.50.30.30:FF:000005">
    <property type="entry name" value="subtilisin-like protease SBT1.5"/>
    <property type="match status" value="1"/>
</dbReference>
<comment type="similarity">
    <text evidence="3 11">Belongs to the peptidase S8 family.</text>
</comment>
<reference evidence="17 18" key="1">
    <citation type="submission" date="2024-04" db="EMBL/GenBank/DDBJ databases">
        <authorList>
            <person name="Fracassetti M."/>
        </authorList>
    </citation>
    <scope>NUCLEOTIDE SEQUENCE [LARGE SCALE GENOMIC DNA]</scope>
</reference>
<dbReference type="Pfam" id="PF05922">
    <property type="entry name" value="Inhibitor_I9"/>
    <property type="match status" value="1"/>
</dbReference>
<dbReference type="InterPro" id="IPR036852">
    <property type="entry name" value="Peptidase_S8/S53_dom_sf"/>
</dbReference>
<dbReference type="Pfam" id="PF00082">
    <property type="entry name" value="Peptidase_S8"/>
    <property type="match status" value="1"/>
</dbReference>
<dbReference type="InterPro" id="IPR010259">
    <property type="entry name" value="S8pro/Inhibitor_I9"/>
</dbReference>
<dbReference type="PROSITE" id="PS00138">
    <property type="entry name" value="SUBTILASE_SER"/>
    <property type="match status" value="1"/>
</dbReference>
<dbReference type="Gene3D" id="3.30.70.80">
    <property type="entry name" value="Peptidase S8 propeptide/proteinase inhibitor I9"/>
    <property type="match status" value="1"/>
</dbReference>
<feature type="domain" description="Subtilisin-like protease fibronectin type-III" evidence="16">
    <location>
        <begin position="667"/>
        <end position="764"/>
    </location>
</feature>
<evidence type="ECO:0000259" key="14">
    <source>
        <dbReference type="Pfam" id="PF02225"/>
    </source>
</evidence>
<evidence type="ECO:0000313" key="17">
    <source>
        <dbReference type="EMBL" id="CAL1386041.1"/>
    </source>
</evidence>
<dbReference type="InterPro" id="IPR041469">
    <property type="entry name" value="Subtilisin-like_FN3"/>
</dbReference>
<dbReference type="PROSITE" id="PS51892">
    <property type="entry name" value="SUBTILASE"/>
    <property type="match status" value="1"/>
</dbReference>
<dbReference type="Gene3D" id="3.40.50.200">
    <property type="entry name" value="Peptidase S8/S53 domain"/>
    <property type="match status" value="1"/>
</dbReference>
<comment type="subcellular location">
    <subcellularLocation>
        <location evidence="2">Secreted</location>
        <location evidence="2">Extracellular space</location>
        <location evidence="2">Apoplast</location>
    </subcellularLocation>
</comment>
<dbReference type="FunFam" id="3.40.50.200:FF:000006">
    <property type="entry name" value="Subtilisin-like protease SBT1.5"/>
    <property type="match status" value="1"/>
</dbReference>
<dbReference type="InterPro" id="IPR034197">
    <property type="entry name" value="Peptidases_S8_3"/>
</dbReference>
<dbReference type="GO" id="GO:0009610">
    <property type="term" value="P:response to symbiotic fungus"/>
    <property type="evidence" value="ECO:0007669"/>
    <property type="project" value="UniProtKB-ARBA"/>
</dbReference>
<evidence type="ECO:0000259" key="15">
    <source>
        <dbReference type="Pfam" id="PF05922"/>
    </source>
</evidence>
<dbReference type="CDD" id="cd02120">
    <property type="entry name" value="PA_subtilisin_like"/>
    <property type="match status" value="1"/>
</dbReference>
<evidence type="ECO:0000256" key="2">
    <source>
        <dbReference type="ARBA" id="ARBA00004271"/>
    </source>
</evidence>
<name>A0AAV2EJB2_9ROSI</name>
<dbReference type="InterPro" id="IPR045051">
    <property type="entry name" value="SBT"/>
</dbReference>
<dbReference type="Gene3D" id="3.50.30.30">
    <property type="match status" value="1"/>
</dbReference>
<feature type="domain" description="Peptidase S8/S53" evidence="13">
    <location>
        <begin position="146"/>
        <end position="610"/>
    </location>
</feature>
<feature type="active site" description="Charge relay system" evidence="10 11">
    <location>
        <position position="222"/>
    </location>
</feature>
<feature type="chain" id="PRO_5043898175" evidence="12">
    <location>
        <begin position="28"/>
        <end position="774"/>
    </location>
</feature>
<organism evidence="17 18">
    <name type="scientific">Linum trigynum</name>
    <dbReference type="NCBI Taxonomy" id="586398"/>
    <lineage>
        <taxon>Eukaryota</taxon>
        <taxon>Viridiplantae</taxon>
        <taxon>Streptophyta</taxon>
        <taxon>Embryophyta</taxon>
        <taxon>Tracheophyta</taxon>
        <taxon>Spermatophyta</taxon>
        <taxon>Magnoliopsida</taxon>
        <taxon>eudicotyledons</taxon>
        <taxon>Gunneridae</taxon>
        <taxon>Pentapetalae</taxon>
        <taxon>rosids</taxon>
        <taxon>fabids</taxon>
        <taxon>Malpighiales</taxon>
        <taxon>Linaceae</taxon>
        <taxon>Linum</taxon>
    </lineage>
</organism>
<evidence type="ECO:0000256" key="11">
    <source>
        <dbReference type="PROSITE-ProRule" id="PRU01240"/>
    </source>
</evidence>
<dbReference type="GO" id="GO:0048046">
    <property type="term" value="C:apoplast"/>
    <property type="evidence" value="ECO:0007669"/>
    <property type="project" value="UniProtKB-SubCell"/>
</dbReference>
<feature type="active site" description="Charge relay system" evidence="10 11">
    <location>
        <position position="155"/>
    </location>
</feature>
<feature type="active site" description="Charge relay system" evidence="10 11">
    <location>
        <position position="552"/>
    </location>
</feature>
<dbReference type="SUPFAM" id="SSF52743">
    <property type="entry name" value="Subtilisin-like"/>
    <property type="match status" value="1"/>
</dbReference>
<keyword evidence="8 11" id="KW-0378">Hydrolase</keyword>
<feature type="signal peptide" evidence="12">
    <location>
        <begin position="1"/>
        <end position="27"/>
    </location>
</feature>
<sequence length="774" mass="81913">MTTSTTSFLLLLQIFWLCLMTPPSVSAAKKSYVVYLERDSHHETNKHVLGSDQMRQTYHGLLGSCLLSQERAKEAIFYSYSSIINGFAAVLEDDEAEMLSGHPGVVSVLPDKVNQLHTTRSWEFMGLEDSNGGIPSESIWKAANFGEDVIIANLDTGVWPESPSFNCTVSETIPSRWKGQCDSSSGFKCNRKLIGARYFNQGASAVNKLQAADSSAMDTDGHGSHTLSTAAGCLVPGANFLGSANGTAKGGSPKAWVATYKVCYGGCYDADILAGFDAAIQDGVDIISLSLGSFSPVAYSSDSIAIGSFHAVKNGVTVVASAGNSGPYASSVVNVAPWMLTVAASSVDRQFESDVILGNGQKIKGISFNTDTLPPGNLYPLINAVDAKSSDADPSDAKYCYSSTLEPSKVKGKIVVCISSSDDVEKSLEVSQAGGVGVVLVNSYSDSPTPKAHYLPTSMVSKKDGDSILAYMSQTESPTAYISGDTVVGETVVAPAMASFSSTGPNGLTPEILKPDVTAPGLYILAAYSEATGATSDSDKRHLPFNIISGTSMSCPHVSGIAGLVKSIHPEWSPAAIKSAIMTTGFTKSNKGEKIQTSMGSEANPFNYGSGHVSPNKAQDPGLVYDMTITDHLNFLCYIGYDDKQLAKFYDDKSYQCPNKTAASLWDINYPSITIPELRGGAVTVSRTLKNVGTPGVYKASVGEPTGISVKVEPASLEFKEVNEEKSFKITLQSLGKDVGSDDYVFGELTWSDGVHSVRSPIVVKMAESGVQTA</sequence>
<evidence type="ECO:0000313" key="18">
    <source>
        <dbReference type="Proteomes" id="UP001497516"/>
    </source>
</evidence>
<accession>A0AAV2EJB2</accession>
<evidence type="ECO:0000259" key="16">
    <source>
        <dbReference type="Pfam" id="PF17766"/>
    </source>
</evidence>
<dbReference type="PRINTS" id="PR00723">
    <property type="entry name" value="SUBTILISIN"/>
</dbReference>
<evidence type="ECO:0000256" key="8">
    <source>
        <dbReference type="ARBA" id="ARBA00022801"/>
    </source>
</evidence>
<protein>
    <submittedName>
        <fullName evidence="17">Uncharacterized protein</fullName>
    </submittedName>
</protein>
<dbReference type="InterPro" id="IPR015500">
    <property type="entry name" value="Peptidase_S8_subtilisin-rel"/>
</dbReference>
<evidence type="ECO:0000256" key="5">
    <source>
        <dbReference type="ARBA" id="ARBA00022525"/>
    </source>
</evidence>
<gene>
    <name evidence="17" type="ORF">LTRI10_LOCUS27131</name>
</gene>
<dbReference type="InterPro" id="IPR000209">
    <property type="entry name" value="Peptidase_S8/S53_dom"/>
</dbReference>
<evidence type="ECO:0000256" key="9">
    <source>
        <dbReference type="ARBA" id="ARBA00022825"/>
    </source>
</evidence>
<dbReference type="InterPro" id="IPR037045">
    <property type="entry name" value="S8pro/Inhibitor_I9_sf"/>
</dbReference>
<dbReference type="EMBL" id="OZ034817">
    <property type="protein sequence ID" value="CAL1386041.1"/>
    <property type="molecule type" value="Genomic_DNA"/>
</dbReference>
<keyword evidence="6 11" id="KW-0645">Protease</keyword>
<evidence type="ECO:0000256" key="7">
    <source>
        <dbReference type="ARBA" id="ARBA00022729"/>
    </source>
</evidence>
<dbReference type="Pfam" id="PF02225">
    <property type="entry name" value="PA"/>
    <property type="match status" value="1"/>
</dbReference>
<dbReference type="GO" id="GO:0006508">
    <property type="term" value="P:proteolysis"/>
    <property type="evidence" value="ECO:0007669"/>
    <property type="project" value="UniProtKB-KW"/>
</dbReference>
<keyword evidence="7 12" id="KW-0732">Signal</keyword>
<dbReference type="Gene3D" id="2.60.40.2310">
    <property type="match status" value="1"/>
</dbReference>
<dbReference type="Proteomes" id="UP001497516">
    <property type="component" value="Chromosome 4"/>
</dbReference>
<feature type="domain" description="PA" evidence="14">
    <location>
        <begin position="396"/>
        <end position="468"/>
    </location>
</feature>
<feature type="domain" description="Inhibitor I9" evidence="15">
    <location>
        <begin position="31"/>
        <end position="117"/>
    </location>
</feature>
<proteinExistence type="inferred from homology"/>
<dbReference type="Pfam" id="PF17766">
    <property type="entry name" value="fn3_6"/>
    <property type="match status" value="1"/>
</dbReference>
<dbReference type="FunFam" id="3.30.70.80:FF:000002">
    <property type="entry name" value="Subtilisin-like protease SBT5.3"/>
    <property type="match status" value="1"/>
</dbReference>
<evidence type="ECO:0000256" key="10">
    <source>
        <dbReference type="PIRSR" id="PIRSR615500-1"/>
    </source>
</evidence>
<dbReference type="InterPro" id="IPR003137">
    <property type="entry name" value="PA_domain"/>
</dbReference>
<dbReference type="InterPro" id="IPR023828">
    <property type="entry name" value="Peptidase_S8_Ser-AS"/>
</dbReference>
<dbReference type="GO" id="GO:0009609">
    <property type="term" value="P:response to symbiotic bacterium"/>
    <property type="evidence" value="ECO:0007669"/>
    <property type="project" value="UniProtKB-ARBA"/>
</dbReference>
<evidence type="ECO:0000256" key="6">
    <source>
        <dbReference type="ARBA" id="ARBA00022670"/>
    </source>
</evidence>
<evidence type="ECO:0000259" key="13">
    <source>
        <dbReference type="Pfam" id="PF00082"/>
    </source>
</evidence>
<keyword evidence="18" id="KW-1185">Reference proteome</keyword>
<evidence type="ECO:0000256" key="4">
    <source>
        <dbReference type="ARBA" id="ARBA00022523"/>
    </source>
</evidence>
<dbReference type="AlphaFoldDB" id="A0AAV2EJB2"/>
<evidence type="ECO:0000256" key="1">
    <source>
        <dbReference type="ARBA" id="ARBA00002076"/>
    </source>
</evidence>
<keyword evidence="9 11" id="KW-0720">Serine protease</keyword>
<dbReference type="GO" id="GO:0004252">
    <property type="term" value="F:serine-type endopeptidase activity"/>
    <property type="evidence" value="ECO:0007669"/>
    <property type="project" value="UniProtKB-UniRule"/>
</dbReference>
<dbReference type="PANTHER" id="PTHR10795">
    <property type="entry name" value="PROPROTEIN CONVERTASE SUBTILISIN/KEXIN"/>
    <property type="match status" value="1"/>
</dbReference>
<keyword evidence="4" id="KW-0052">Apoplast</keyword>
<keyword evidence="5" id="KW-0964">Secreted</keyword>
<evidence type="ECO:0000256" key="3">
    <source>
        <dbReference type="ARBA" id="ARBA00011073"/>
    </source>
</evidence>
<comment type="function">
    <text evidence="1">Required for arbuscular mycorrhiza (AM) development during AM symbiosis with AM fungi (e.g. Glomeromycota intraradices).</text>
</comment>
<dbReference type="CDD" id="cd04852">
    <property type="entry name" value="Peptidases_S8_3"/>
    <property type="match status" value="1"/>
</dbReference>
<evidence type="ECO:0000256" key="12">
    <source>
        <dbReference type="SAM" id="SignalP"/>
    </source>
</evidence>